<dbReference type="PANTHER" id="PTHR45527">
    <property type="entry name" value="NONRIBOSOMAL PEPTIDE SYNTHETASE"/>
    <property type="match status" value="1"/>
</dbReference>
<dbReference type="PROSITE" id="PS50075">
    <property type="entry name" value="CARRIER"/>
    <property type="match status" value="2"/>
</dbReference>
<dbReference type="Pfam" id="PF00668">
    <property type="entry name" value="Condensation"/>
    <property type="match status" value="1"/>
</dbReference>
<dbReference type="FunFam" id="3.30.559.30:FF:000006">
    <property type="entry name" value="Yersiniabactin polyketide/non-ribosomal peptide synthetase"/>
    <property type="match status" value="1"/>
</dbReference>
<evidence type="ECO:0000313" key="7">
    <source>
        <dbReference type="Proteomes" id="UP000614216"/>
    </source>
</evidence>
<comment type="caution">
    <text evidence="6">The sequence shown here is derived from an EMBL/GenBank/DDBJ whole genome shotgun (WGS) entry which is preliminary data.</text>
</comment>
<evidence type="ECO:0000313" key="6">
    <source>
        <dbReference type="EMBL" id="MBL6449309.1"/>
    </source>
</evidence>
<keyword evidence="4" id="KW-0436">Ligase</keyword>
<dbReference type="Gene3D" id="3.30.300.30">
    <property type="match status" value="3"/>
</dbReference>
<dbReference type="SUPFAM" id="SSF56801">
    <property type="entry name" value="Acetyl-CoA synthetase-like"/>
    <property type="match status" value="2"/>
</dbReference>
<dbReference type="CDD" id="cd19535">
    <property type="entry name" value="Cyc_NRPS"/>
    <property type="match status" value="1"/>
</dbReference>
<evidence type="ECO:0000259" key="5">
    <source>
        <dbReference type="PROSITE" id="PS50075"/>
    </source>
</evidence>
<dbReference type="InterPro" id="IPR020845">
    <property type="entry name" value="AMP-binding_CS"/>
</dbReference>
<dbReference type="EMBL" id="JAEUGD010000066">
    <property type="protein sequence ID" value="MBL6449309.1"/>
    <property type="molecule type" value="Genomic_DNA"/>
</dbReference>
<dbReference type="Gene3D" id="3.40.50.980">
    <property type="match status" value="2"/>
</dbReference>
<evidence type="ECO:0000256" key="4">
    <source>
        <dbReference type="ARBA" id="ARBA00022598"/>
    </source>
</evidence>
<keyword evidence="7" id="KW-1185">Reference proteome</keyword>
<dbReference type="InterPro" id="IPR001242">
    <property type="entry name" value="Condensation_dom"/>
</dbReference>
<dbReference type="CDD" id="cd12114">
    <property type="entry name" value="A_NRPS_TlmIV_like"/>
    <property type="match status" value="1"/>
</dbReference>
<dbReference type="Gene3D" id="3.30.559.10">
    <property type="entry name" value="Chloramphenicol acetyltransferase-like domain"/>
    <property type="match status" value="1"/>
</dbReference>
<feature type="domain" description="Carrier" evidence="5">
    <location>
        <begin position="751"/>
        <end position="828"/>
    </location>
</feature>
<accession>A0A937G079</accession>
<dbReference type="Gene3D" id="3.40.50.12780">
    <property type="entry name" value="N-terminal domain of ligase-like"/>
    <property type="match status" value="1"/>
</dbReference>
<dbReference type="SUPFAM" id="SSF47336">
    <property type="entry name" value="ACP-like"/>
    <property type="match status" value="2"/>
</dbReference>
<dbReference type="NCBIfam" id="NF003417">
    <property type="entry name" value="PRK04813.1"/>
    <property type="match status" value="3"/>
</dbReference>
<keyword evidence="2" id="KW-0596">Phosphopantetheine</keyword>
<dbReference type="RefSeq" id="WP_202858838.1">
    <property type="nucleotide sequence ID" value="NZ_JAEUGD010000066.1"/>
</dbReference>
<dbReference type="GO" id="GO:0016491">
    <property type="term" value="F:oxidoreductase activity"/>
    <property type="evidence" value="ECO:0007669"/>
    <property type="project" value="InterPro"/>
</dbReference>
<dbReference type="GO" id="GO:0043041">
    <property type="term" value="P:amino acid activation for nonribosomal peptide biosynthetic process"/>
    <property type="evidence" value="ECO:0007669"/>
    <property type="project" value="TreeGrafter"/>
</dbReference>
<proteinExistence type="predicted"/>
<dbReference type="InterPro" id="IPR036736">
    <property type="entry name" value="ACP-like_sf"/>
</dbReference>
<dbReference type="SMART" id="SM00823">
    <property type="entry name" value="PKS_PP"/>
    <property type="match status" value="2"/>
</dbReference>
<dbReference type="PROSITE" id="PS00455">
    <property type="entry name" value="AMP_BINDING"/>
    <property type="match status" value="2"/>
</dbReference>
<dbReference type="InterPro" id="IPR057737">
    <property type="entry name" value="Condensation_MtbB-like"/>
</dbReference>
<reference evidence="6" key="1">
    <citation type="submission" date="2021-01" db="EMBL/GenBank/DDBJ databases">
        <title>Fulvivirga kasyanovii gen. nov., sp nov., a novel member of the phylum Bacteroidetes isolated from seawater in a mussel farm.</title>
        <authorList>
            <person name="Zhao L.-H."/>
            <person name="Wang Z.-J."/>
        </authorList>
    </citation>
    <scope>NUCLEOTIDE SEQUENCE</scope>
    <source>
        <strain evidence="6">29W222</strain>
    </source>
</reference>
<dbReference type="FunFam" id="3.40.50.12780:FF:000012">
    <property type="entry name" value="Non-ribosomal peptide synthetase"/>
    <property type="match status" value="1"/>
</dbReference>
<dbReference type="InterPro" id="IPR009081">
    <property type="entry name" value="PP-bd_ACP"/>
</dbReference>
<gene>
    <name evidence="6" type="ORF">JMN32_23565</name>
</gene>
<evidence type="ECO:0000256" key="2">
    <source>
        <dbReference type="ARBA" id="ARBA00022450"/>
    </source>
</evidence>
<dbReference type="FunFam" id="3.30.559.10:FF:000023">
    <property type="entry name" value="Non-ribosomal peptide synthetase"/>
    <property type="match status" value="1"/>
</dbReference>
<comment type="cofactor">
    <cofactor evidence="1">
        <name>pantetheine 4'-phosphate</name>
        <dbReference type="ChEBI" id="CHEBI:47942"/>
    </cofactor>
</comment>
<dbReference type="CDD" id="cd05930">
    <property type="entry name" value="A_NRPS"/>
    <property type="match status" value="1"/>
</dbReference>
<dbReference type="FunFam" id="3.40.50.980:FF:000001">
    <property type="entry name" value="Non-ribosomal peptide synthetase"/>
    <property type="match status" value="1"/>
</dbReference>
<dbReference type="SUPFAM" id="SSF52777">
    <property type="entry name" value="CoA-dependent acyltransferases"/>
    <property type="match status" value="3"/>
</dbReference>
<dbReference type="PANTHER" id="PTHR45527:SF10">
    <property type="entry name" value="PYOCHELIN SYNTHASE PCHF"/>
    <property type="match status" value="1"/>
</dbReference>
<dbReference type="GO" id="GO:0005737">
    <property type="term" value="C:cytoplasm"/>
    <property type="evidence" value="ECO:0007669"/>
    <property type="project" value="TreeGrafter"/>
</dbReference>
<dbReference type="Pfam" id="PF00501">
    <property type="entry name" value="AMP-binding"/>
    <property type="match status" value="2"/>
</dbReference>
<dbReference type="InterPro" id="IPR010071">
    <property type="entry name" value="AA_adenyl_dom"/>
</dbReference>
<dbReference type="Gene3D" id="3.40.109.10">
    <property type="entry name" value="NADH Oxidase"/>
    <property type="match status" value="1"/>
</dbReference>
<organism evidence="6 7">
    <name type="scientific">Fulvivirga marina</name>
    <dbReference type="NCBI Taxonomy" id="2494733"/>
    <lineage>
        <taxon>Bacteria</taxon>
        <taxon>Pseudomonadati</taxon>
        <taxon>Bacteroidota</taxon>
        <taxon>Cytophagia</taxon>
        <taxon>Cytophagales</taxon>
        <taxon>Fulvivirgaceae</taxon>
        <taxon>Fulvivirga</taxon>
    </lineage>
</organism>
<dbReference type="InterPro" id="IPR042099">
    <property type="entry name" value="ANL_N_sf"/>
</dbReference>
<keyword evidence="3" id="KW-0597">Phosphoprotein</keyword>
<dbReference type="Gene3D" id="2.30.38.10">
    <property type="entry name" value="Luciferase, Domain 3"/>
    <property type="match status" value="1"/>
</dbReference>
<dbReference type="InterPro" id="IPR045851">
    <property type="entry name" value="AMP-bd_C_sf"/>
</dbReference>
<dbReference type="InterPro" id="IPR023213">
    <property type="entry name" value="CAT-like_dom_sf"/>
</dbReference>
<dbReference type="GO" id="GO:0016874">
    <property type="term" value="F:ligase activity"/>
    <property type="evidence" value="ECO:0007669"/>
    <property type="project" value="UniProtKB-KW"/>
</dbReference>
<dbReference type="NCBIfam" id="TIGR01733">
    <property type="entry name" value="AA-adenyl-dom"/>
    <property type="match status" value="2"/>
</dbReference>
<dbReference type="Pfam" id="PF00550">
    <property type="entry name" value="PP-binding"/>
    <property type="match status" value="2"/>
</dbReference>
<dbReference type="Gene3D" id="1.10.1200.10">
    <property type="entry name" value="ACP-like"/>
    <property type="match status" value="2"/>
</dbReference>
<evidence type="ECO:0000256" key="3">
    <source>
        <dbReference type="ARBA" id="ARBA00022553"/>
    </source>
</evidence>
<sequence length="2318" mass="260721">MNTLTENKVNAKYWQEKRNIDMVTSPLLYDGGEVNSNDNIEGSLEINQEVAAALLEISNENEKALYVILLSSLFVIAKKYNQEASAFSLGIPKEQNDKKEGPAEWLPLIISVEDGASFRELLNQVKGEWINALIHQNIPVGQVSNESLHDWIIAMKGLHGHYNQLPSEASLYFNVDVSGGKLRIDWVADSSKYSKDLVCQVLTHWYHLLGQVVRDIKQDISSLTVISAEENRILLSNFSGAKTDNGDHTLKSLFEEKARQCPDQNALIFGDGVMTYADLDQKANDIASVLIDQMDGEKQAVALYFRPSFEMICAMFGCIKAGLPYLPLSPEDPGSRIDFILKDSGARIVLTHSETRKILISKLEADVKIIEADTVKGDGKSPHVVVSKEDTVYYIYTSGTTGTPKGVDVLHQGVVNYTTWRIDNYNLTQEDVTLQVFPYHFDGFGCNLYSTLLSGATLLLMPDVKEVGASEMLQALKKHKVTNGCFTSGVYDLILSELDESDMIDHLRFVALAGDKPSKSLIKRSKQLLPELKLTNEYGLTETSIGGTCNNQLNERNPGVIGKPNANTYIRILNEQGELQPIGVTGELYFSGDSVAKRYLNREELTTDKFIADPFEEGVNMYKTGDMARWLPGGNIEFIGRQDDQVKIRGYRVELDEIAHYIKEATEVTDAIVVVEKEGQDQDPYLIGYFVGEEGADAQSVNEYLKEALPEYMIPAYLVQIPSIPLTATGKVNKKELPKPEKEVVGQGDDQPMSAVELELAEMWATVIDVDAKDINRASDFFKLGGHSIKVLKLISQLQKKFGVTIELQEFFENPTIGALSDKIGKQEGQDDVPELIVDEDNRHEPFPLTDVQYAYWIGRKDTFNFGQVGAHGYFETFVPELDIDQFQQVLRKLIDTHEVLRMVVTGNGEQRILKDVPPYEVRVLDLRKYDKKEGEELFYKWREEMAHHVFSGEEWPLFDVRVTVFEDETYKIHYGTDGLVMDAESLTKFVSEYEYLYANPKAEPARVDISFRDYMMSEGNFRKGPLYLKSKEYWKARITDLPMAPELPVKPITSLPLKPKFARRAGHLDKKAWDYLQEKANALGVTPTVFLIGCFAKVLDYWSKSSHFILNLTLYNRILFHEDVDRLLGDFTSLTLLEIDYRGNATFAEKLKKLQNRMWSDLEHKYFGGIEVLREMSQYHGNSVMMPVVLTSTLGIQRDEIAEEETIIREINDPMKENYAISQTPQVWIDFQIGENSKGLWYNWDCVEEVFPQSMLQDMFEAFGKLLNKLSEDEKCWEKVSLIDLPQEQEQRKVAVNDTWGEEPGCLLHDNFKLKVKERAHSEAIISDEITLTYAQVEHMVNHVAHRLISLDAKANQLVAIVMHKGWEQVVASLSILSAGAAYLPIDASLPHERIRLLLEQGEASVVITTDAVADEIDFNDGYKVLHVNKSLLNEQYQDAPQVSNQPEDLAYVIFTSGSTGMPKGVVIDHRGATNTVCDMNQRFGITDQDRVLAISSLSFDLSVYDIFGVLGAGGTLVMPAPDELKDPEAWYRYIHQYGVTLWNTVPTLMQMLVDYAERRDNGLPSIRNVWMSGDWIPVNLPDRIKKLSPQVKVTSLGGATEASIWSIYYPIEQVVESWKSIPYGKPLLNQQFYVLNEALAICPDLVPGDLYIGGIGLAKGYWKDEQKTANSFIIHPESGERLYKTGDLGRYLPDGNIEFLGREDTQVKIQGYRIELGEIEAAINEHPQVSESLTIARGEASKSRELIAYIVPGEVQSSQQVDHVGIVTDPSVTINDEKERSVFKLEKHNLKDIKTEVNYALPYQTELKLSGKKKLGGKAAGKETITKDTLGQLLSAVRGQVYNEMPLPKYFYPSAGSLYPVQTWIEVTEAAIDGVEKGCYYLHPEHFELRQVSSRVNITEGINIHLIADLDAIEPLYGGLAKDFARIEAGYMANLLMTSMVAVDLQTTDVEQQELTALFGLTASQMPAISLHATGVAEGSADDDYIPLTYNERKSYRDFQKEEISVANVDVLTDSLVQAKILLGDVCKTDVFMVVKPRAVHEMQSGVFQLDYTGGVWNRLGDIDGEKLFAGNEKLHNAAGVSLHFVSPKQAINGDFYAGFMSQAVMNMSIKEQVGWCAIGVVDEVEAKSAFDLHDDQRITHSIIGGKVSATQIEDIQSTEEALSESPEEQMRQHLQSRLPKYMIPSYFVVLEKMPLTPNGKIDRKSLPDPATRIDHQFRKPETETEKTLVEIWSELLDLEASQISTNKSFFELGGHSLKASLMMNKIFKVLSVEVPLREIFKEDTILSIADYIENELWLKSKGGQEVTEGDEFILD</sequence>
<dbReference type="GO" id="GO:0031177">
    <property type="term" value="F:phosphopantetheine binding"/>
    <property type="evidence" value="ECO:0007669"/>
    <property type="project" value="InterPro"/>
</dbReference>
<dbReference type="Proteomes" id="UP000614216">
    <property type="component" value="Unassembled WGS sequence"/>
</dbReference>
<dbReference type="Gene3D" id="3.30.559.30">
    <property type="entry name" value="Nonribosomal peptide synthetase, condensation domain"/>
    <property type="match status" value="2"/>
</dbReference>
<feature type="domain" description="Carrier" evidence="5">
    <location>
        <begin position="2222"/>
        <end position="2299"/>
    </location>
</feature>
<dbReference type="GO" id="GO:0044550">
    <property type="term" value="P:secondary metabolite biosynthetic process"/>
    <property type="evidence" value="ECO:0007669"/>
    <property type="project" value="TreeGrafter"/>
</dbReference>
<dbReference type="InterPro" id="IPR000873">
    <property type="entry name" value="AMP-dep_synth/lig_dom"/>
</dbReference>
<name>A0A937G079_9BACT</name>
<dbReference type="PROSITE" id="PS00012">
    <property type="entry name" value="PHOSPHOPANTETHEINE"/>
    <property type="match status" value="1"/>
</dbReference>
<dbReference type="InterPro" id="IPR020806">
    <property type="entry name" value="PKS_PP-bd"/>
</dbReference>
<dbReference type="InterPro" id="IPR000415">
    <property type="entry name" value="Nitroreductase-like"/>
</dbReference>
<dbReference type="InterPro" id="IPR006162">
    <property type="entry name" value="Ppantetheine_attach_site"/>
</dbReference>
<evidence type="ECO:0000256" key="1">
    <source>
        <dbReference type="ARBA" id="ARBA00001957"/>
    </source>
</evidence>
<protein>
    <submittedName>
        <fullName evidence="6">Amino acid adenylation domain-containing protein</fullName>
    </submittedName>
</protein>